<evidence type="ECO:0000313" key="2">
    <source>
        <dbReference type="EMBL" id="KYF93904.1"/>
    </source>
</evidence>
<reference evidence="2 3" key="1">
    <citation type="submission" date="2014-02" db="EMBL/GenBank/DDBJ databases">
        <title>The small core and large imbalanced accessory genome model reveals a collaborative survival strategy of Sorangium cellulosum strains in nature.</title>
        <authorList>
            <person name="Han K."/>
            <person name="Peng R."/>
            <person name="Blom J."/>
            <person name="Li Y.-Z."/>
        </authorList>
    </citation>
    <scope>NUCLEOTIDE SEQUENCE [LARGE SCALE GENOMIC DNA]</scope>
    <source>
        <strain evidence="2 3">So0149</strain>
    </source>
</reference>
<feature type="region of interest" description="Disordered" evidence="1">
    <location>
        <begin position="1"/>
        <end position="23"/>
    </location>
</feature>
<feature type="non-terminal residue" evidence="2">
    <location>
        <position position="61"/>
    </location>
</feature>
<gene>
    <name evidence="2" type="ORF">BE18_38525</name>
</gene>
<sequence>MTLRHLLPGPPLAPRAAPTEAGEGVWRTQGLPQHGFPYALAITEIRPDPARPGVRLRVLKV</sequence>
<dbReference type="EMBL" id="JEMC01001789">
    <property type="protein sequence ID" value="KYF93904.1"/>
    <property type="molecule type" value="Genomic_DNA"/>
</dbReference>
<comment type="caution">
    <text evidence="2">The sequence shown here is derived from an EMBL/GenBank/DDBJ whole genome shotgun (WGS) entry which is preliminary data.</text>
</comment>
<name>A0A150SN67_SORCE</name>
<evidence type="ECO:0000313" key="3">
    <source>
        <dbReference type="Proteomes" id="UP000075515"/>
    </source>
</evidence>
<proteinExistence type="predicted"/>
<dbReference type="AlphaFoldDB" id="A0A150SN67"/>
<organism evidence="2 3">
    <name type="scientific">Sorangium cellulosum</name>
    <name type="common">Polyangium cellulosum</name>
    <dbReference type="NCBI Taxonomy" id="56"/>
    <lineage>
        <taxon>Bacteria</taxon>
        <taxon>Pseudomonadati</taxon>
        <taxon>Myxococcota</taxon>
        <taxon>Polyangia</taxon>
        <taxon>Polyangiales</taxon>
        <taxon>Polyangiaceae</taxon>
        <taxon>Sorangium</taxon>
    </lineage>
</organism>
<evidence type="ECO:0000256" key="1">
    <source>
        <dbReference type="SAM" id="MobiDB-lite"/>
    </source>
</evidence>
<protein>
    <submittedName>
        <fullName evidence="2">Uncharacterized protein</fullName>
    </submittedName>
</protein>
<dbReference type="Proteomes" id="UP000075515">
    <property type="component" value="Unassembled WGS sequence"/>
</dbReference>
<accession>A0A150SN67</accession>